<dbReference type="KEGG" id="git:C6V83_03005"/>
<dbReference type="SUPFAM" id="SSF110921">
    <property type="entry name" value="2-isopropylmalate synthase LeuA, allosteric (dimerisation) domain"/>
    <property type="match status" value="1"/>
</dbReference>
<sequence>MTADLLARRFAPKGGISLRRMQIEPETGDTVRCRVDMIVDEQAVGLETSAPGAIGAMSELLHGLGAGVEIVSLYHQQDGAHIAAYLLCERDGRRCWAYGRAGTGDEATARALVSAANQLTGRA</sequence>
<name>A0A2S0KCJ5_9ACTN</name>
<organism evidence="2 3">
    <name type="scientific">Gordonia iterans</name>
    <dbReference type="NCBI Taxonomy" id="1004901"/>
    <lineage>
        <taxon>Bacteria</taxon>
        <taxon>Bacillati</taxon>
        <taxon>Actinomycetota</taxon>
        <taxon>Actinomycetes</taxon>
        <taxon>Mycobacteriales</taxon>
        <taxon>Gordoniaceae</taxon>
        <taxon>Gordonia</taxon>
    </lineage>
</organism>
<reference evidence="2 3" key="1">
    <citation type="submission" date="2018-03" db="EMBL/GenBank/DDBJ databases">
        <title>Characteristics and genome of n-alkane degrading marine bacteria Gordonia iterans isolated from crude oil contaminated in Tae-an, South Korea.</title>
        <authorList>
            <person name="Lee S.-S."/>
            <person name="Kim H."/>
        </authorList>
    </citation>
    <scope>NUCLEOTIDE SEQUENCE [LARGE SCALE GENOMIC DNA]</scope>
    <source>
        <strain evidence="2 3">Co17</strain>
    </source>
</reference>
<dbReference type="EMBL" id="CP027433">
    <property type="protein sequence ID" value="AVL99402.1"/>
    <property type="molecule type" value="Genomic_DNA"/>
</dbReference>
<evidence type="ECO:0000256" key="1">
    <source>
        <dbReference type="ARBA" id="ARBA00022679"/>
    </source>
</evidence>
<gene>
    <name evidence="2" type="ORF">C6V83_03005</name>
</gene>
<keyword evidence="1" id="KW-0808">Transferase</keyword>
<evidence type="ECO:0000313" key="3">
    <source>
        <dbReference type="Proteomes" id="UP000239814"/>
    </source>
</evidence>
<dbReference type="GO" id="GO:0016740">
    <property type="term" value="F:transferase activity"/>
    <property type="evidence" value="ECO:0007669"/>
    <property type="project" value="UniProtKB-KW"/>
</dbReference>
<dbReference type="InterPro" id="IPR036230">
    <property type="entry name" value="LeuA_allosteric_dom_sf"/>
</dbReference>
<dbReference type="Proteomes" id="UP000239814">
    <property type="component" value="Chromosome"/>
</dbReference>
<keyword evidence="3" id="KW-1185">Reference proteome</keyword>
<dbReference type="RefSeq" id="WP_105941137.1">
    <property type="nucleotide sequence ID" value="NZ_CP027433.1"/>
</dbReference>
<dbReference type="OrthoDB" id="4773719at2"/>
<proteinExistence type="predicted"/>
<evidence type="ECO:0000313" key="2">
    <source>
        <dbReference type="EMBL" id="AVL99402.1"/>
    </source>
</evidence>
<accession>A0A2S0KCJ5</accession>
<dbReference type="Gene3D" id="3.30.160.270">
    <property type="match status" value="1"/>
</dbReference>
<dbReference type="AlphaFoldDB" id="A0A2S0KCJ5"/>
<evidence type="ECO:0008006" key="4">
    <source>
        <dbReference type="Google" id="ProtNLM"/>
    </source>
</evidence>
<protein>
    <recommendedName>
        <fullName evidence="4">2-isopropylmalate synthase</fullName>
    </recommendedName>
</protein>